<reference evidence="6" key="1">
    <citation type="submission" date="2021-01" db="EMBL/GenBank/DDBJ databases">
        <title>Modified the classification status of verrucomicrobia.</title>
        <authorList>
            <person name="Feng X."/>
        </authorList>
    </citation>
    <scope>NUCLEOTIDE SEQUENCE</scope>
    <source>
        <strain evidence="6">_KCTC 22039</strain>
    </source>
</reference>
<evidence type="ECO:0000256" key="4">
    <source>
        <dbReference type="ARBA" id="ARBA00023163"/>
    </source>
</evidence>
<dbReference type="RefSeq" id="WP_200312088.1">
    <property type="nucleotide sequence ID" value="NZ_JAENIM010000043.1"/>
</dbReference>
<evidence type="ECO:0000313" key="6">
    <source>
        <dbReference type="EMBL" id="MBK1792072.1"/>
    </source>
</evidence>
<dbReference type="Pfam" id="PF03466">
    <property type="entry name" value="LysR_substrate"/>
    <property type="match status" value="1"/>
</dbReference>
<keyword evidence="2" id="KW-0805">Transcription regulation</keyword>
<gene>
    <name evidence="6" type="ORF">JIN82_13000</name>
</gene>
<comment type="similarity">
    <text evidence="1">Belongs to the LysR transcriptional regulatory family.</text>
</comment>
<dbReference type="CDD" id="cd05466">
    <property type="entry name" value="PBP2_LTTR_substrate"/>
    <property type="match status" value="1"/>
</dbReference>
<keyword evidence="3" id="KW-0238">DNA-binding</keyword>
<dbReference type="EMBL" id="JAENIM010000043">
    <property type="protein sequence ID" value="MBK1792072.1"/>
    <property type="molecule type" value="Genomic_DNA"/>
</dbReference>
<evidence type="ECO:0000256" key="1">
    <source>
        <dbReference type="ARBA" id="ARBA00009437"/>
    </source>
</evidence>
<feature type="domain" description="HTH lysR-type" evidence="5">
    <location>
        <begin position="18"/>
        <end position="70"/>
    </location>
</feature>
<keyword evidence="4" id="KW-0804">Transcription</keyword>
<evidence type="ECO:0000259" key="5">
    <source>
        <dbReference type="PROSITE" id="PS50931"/>
    </source>
</evidence>
<dbReference type="GO" id="GO:0003700">
    <property type="term" value="F:DNA-binding transcription factor activity"/>
    <property type="evidence" value="ECO:0007669"/>
    <property type="project" value="InterPro"/>
</dbReference>
<accession>A0A8J7MFI1</accession>
<dbReference type="PANTHER" id="PTHR30579">
    <property type="entry name" value="TRANSCRIPTIONAL REGULATOR"/>
    <property type="match status" value="1"/>
</dbReference>
<evidence type="ECO:0000256" key="2">
    <source>
        <dbReference type="ARBA" id="ARBA00023015"/>
    </source>
</evidence>
<dbReference type="FunFam" id="1.10.10.10:FF:000001">
    <property type="entry name" value="LysR family transcriptional regulator"/>
    <property type="match status" value="1"/>
</dbReference>
<dbReference type="Proteomes" id="UP000624703">
    <property type="component" value="Unassembled WGS sequence"/>
</dbReference>
<dbReference type="InterPro" id="IPR036390">
    <property type="entry name" value="WH_DNA-bd_sf"/>
</dbReference>
<evidence type="ECO:0000313" key="7">
    <source>
        <dbReference type="Proteomes" id="UP000624703"/>
    </source>
</evidence>
<dbReference type="Gene3D" id="1.10.10.10">
    <property type="entry name" value="Winged helix-like DNA-binding domain superfamily/Winged helix DNA-binding domain"/>
    <property type="match status" value="1"/>
</dbReference>
<dbReference type="InterPro" id="IPR005119">
    <property type="entry name" value="LysR_subst-bd"/>
</dbReference>
<evidence type="ECO:0000256" key="3">
    <source>
        <dbReference type="ARBA" id="ARBA00023125"/>
    </source>
</evidence>
<dbReference type="Pfam" id="PF00126">
    <property type="entry name" value="HTH_1"/>
    <property type="match status" value="1"/>
</dbReference>
<dbReference type="SUPFAM" id="SSF53850">
    <property type="entry name" value="Periplasmic binding protein-like II"/>
    <property type="match status" value="1"/>
</dbReference>
<dbReference type="PANTHER" id="PTHR30579:SF7">
    <property type="entry name" value="HTH-TYPE TRANSCRIPTIONAL REGULATOR LRHA-RELATED"/>
    <property type="match status" value="1"/>
</dbReference>
<proteinExistence type="inferred from homology"/>
<comment type="caution">
    <text evidence="6">The sequence shown here is derived from an EMBL/GenBank/DDBJ whole genome shotgun (WGS) entry which is preliminary data.</text>
</comment>
<name>A0A8J7MFI1_9BACT</name>
<sequence length="295" mass="32204">MKKSNSSQFQLSSDLLTLRSLIAVVEEGGFSAAAKRVHRTQSAISVQMAKLEDELDVKLLVRGNRSVTLTPAGETFLSYARRIIQLADEAVLAVGSMHQATVLRVGFAEYLAPQHLHSLIARFRHSYPNCDLSLQLGSGAPLIDSLFNGELDIVFAGPEASDGQTLWEEQLVWTGKPELAADASKPLELVLMPFPCTYRQIVFDSLTKAGRSWNLSVEANSVEAVQAAVRAGIGLTILPKSAIREQMPLIEVGLPVLPKTSVMYYVPPNGSNPYTQCLVDYLLENVEDVKNSHLA</sequence>
<dbReference type="GO" id="GO:0003677">
    <property type="term" value="F:DNA binding"/>
    <property type="evidence" value="ECO:0007669"/>
    <property type="project" value="UniProtKB-KW"/>
</dbReference>
<dbReference type="InterPro" id="IPR000847">
    <property type="entry name" value="LysR_HTH_N"/>
</dbReference>
<keyword evidence="7" id="KW-1185">Reference proteome</keyword>
<dbReference type="PROSITE" id="PS50931">
    <property type="entry name" value="HTH_LYSR"/>
    <property type="match status" value="1"/>
</dbReference>
<dbReference type="InterPro" id="IPR050176">
    <property type="entry name" value="LTTR"/>
</dbReference>
<dbReference type="InterPro" id="IPR036388">
    <property type="entry name" value="WH-like_DNA-bd_sf"/>
</dbReference>
<dbReference type="Gene3D" id="3.40.190.10">
    <property type="entry name" value="Periplasmic binding protein-like II"/>
    <property type="match status" value="2"/>
</dbReference>
<dbReference type="PRINTS" id="PR00039">
    <property type="entry name" value="HTHLYSR"/>
</dbReference>
<protein>
    <submittedName>
        <fullName evidence="6">LysR family transcriptional regulator</fullName>
    </submittedName>
</protein>
<dbReference type="SUPFAM" id="SSF46785">
    <property type="entry name" value="Winged helix' DNA-binding domain"/>
    <property type="match status" value="1"/>
</dbReference>
<organism evidence="6 7">
    <name type="scientific">Persicirhabdus sediminis</name>
    <dbReference type="NCBI Taxonomy" id="454144"/>
    <lineage>
        <taxon>Bacteria</taxon>
        <taxon>Pseudomonadati</taxon>
        <taxon>Verrucomicrobiota</taxon>
        <taxon>Verrucomicrobiia</taxon>
        <taxon>Verrucomicrobiales</taxon>
        <taxon>Verrucomicrobiaceae</taxon>
        <taxon>Persicirhabdus</taxon>
    </lineage>
</organism>
<dbReference type="AlphaFoldDB" id="A0A8J7MFI1"/>